<dbReference type="SUPFAM" id="SSF56300">
    <property type="entry name" value="Metallo-dependent phosphatases"/>
    <property type="match status" value="1"/>
</dbReference>
<dbReference type="InterPro" id="IPR011160">
    <property type="entry name" value="Sphingomy_PDE"/>
</dbReference>
<proteinExistence type="inferred from homology"/>
<feature type="chain" id="PRO_5040112899" description="Sphingomyelin phosphodiesterase" evidence="14">
    <location>
        <begin position="26"/>
        <end position="665"/>
    </location>
</feature>
<evidence type="ECO:0000256" key="2">
    <source>
        <dbReference type="ARBA" id="ARBA00008234"/>
    </source>
</evidence>
<dbReference type="GO" id="GO:0046872">
    <property type="term" value="F:metal ion binding"/>
    <property type="evidence" value="ECO:0007669"/>
    <property type="project" value="UniProtKB-KW"/>
</dbReference>
<keyword evidence="3" id="KW-0964">Secreted</keyword>
<dbReference type="GO" id="GO:0016798">
    <property type="term" value="F:hydrolase activity, acting on glycosyl bonds"/>
    <property type="evidence" value="ECO:0007669"/>
    <property type="project" value="UniProtKB-KW"/>
</dbReference>
<evidence type="ECO:0000256" key="14">
    <source>
        <dbReference type="SAM" id="SignalP"/>
    </source>
</evidence>
<dbReference type="GO" id="GO:0046513">
    <property type="term" value="P:ceramide biosynthetic process"/>
    <property type="evidence" value="ECO:0007669"/>
    <property type="project" value="TreeGrafter"/>
</dbReference>
<evidence type="ECO:0000256" key="3">
    <source>
        <dbReference type="ARBA" id="ARBA00022525"/>
    </source>
</evidence>
<keyword evidence="9" id="KW-0325">Glycoprotein</keyword>
<dbReference type="PANTHER" id="PTHR10340:SF34">
    <property type="entry name" value="SPHINGOMYELIN PHOSPHODIESTERASE"/>
    <property type="match status" value="1"/>
</dbReference>
<dbReference type="InterPro" id="IPR045473">
    <property type="entry name" value="ASM_C"/>
</dbReference>
<feature type="disulfide bond" evidence="13">
    <location>
        <begin position="255"/>
        <end position="278"/>
    </location>
</feature>
<evidence type="ECO:0000256" key="10">
    <source>
        <dbReference type="ARBA" id="ARBA00023295"/>
    </source>
</evidence>
<feature type="binding site" evidence="12">
    <location>
        <position position="347"/>
    </location>
    <ligand>
        <name>Zn(2+)</name>
        <dbReference type="ChEBI" id="CHEBI:29105"/>
        <label>2</label>
    </ligand>
</feature>
<dbReference type="FunFam" id="3.60.21.10:FF:000077">
    <property type="entry name" value="Sphingomyelin phosphodiesterase"/>
    <property type="match status" value="1"/>
</dbReference>
<evidence type="ECO:0000313" key="17">
    <source>
        <dbReference type="EMBL" id="CAH0545982.1"/>
    </source>
</evidence>
<dbReference type="OrthoDB" id="282973at2759"/>
<feature type="signal peptide" evidence="14">
    <location>
        <begin position="1"/>
        <end position="25"/>
    </location>
</feature>
<feature type="disulfide bond" evidence="13">
    <location>
        <begin position="415"/>
        <end position="463"/>
    </location>
</feature>
<keyword evidence="4 12" id="KW-0479">Metal-binding</keyword>
<evidence type="ECO:0000256" key="13">
    <source>
        <dbReference type="PIRSR" id="PIRSR000948-2"/>
    </source>
</evidence>
<dbReference type="PANTHER" id="PTHR10340">
    <property type="entry name" value="SPHINGOMYELIN PHOSPHODIESTERASE"/>
    <property type="match status" value="1"/>
</dbReference>
<dbReference type="AlphaFoldDB" id="A0A9P0ANZ2"/>
<feature type="binding site" evidence="12">
    <location>
        <position position="234"/>
    </location>
    <ligand>
        <name>Zn(2+)</name>
        <dbReference type="ChEBI" id="CHEBI:29105"/>
        <label>1</label>
    </ligand>
</feature>
<feature type="disulfide bond" evidence="13">
    <location>
        <begin position="147"/>
        <end position="158"/>
    </location>
</feature>
<dbReference type="Gene3D" id="3.60.21.10">
    <property type="match status" value="1"/>
</dbReference>
<feature type="binding site" evidence="12">
    <location>
        <position position="307"/>
    </location>
    <ligand>
        <name>Zn(2+)</name>
        <dbReference type="ChEBI" id="CHEBI:29105"/>
        <label>1</label>
    </ligand>
</feature>
<keyword evidence="6 11" id="KW-0378">Hydrolase</keyword>
<evidence type="ECO:0000256" key="1">
    <source>
        <dbReference type="ARBA" id="ARBA00004613"/>
    </source>
</evidence>
<dbReference type="InterPro" id="IPR041805">
    <property type="entry name" value="ASMase/PPN1_MPP"/>
</dbReference>
<dbReference type="Pfam" id="PF19272">
    <property type="entry name" value="ASMase_C"/>
    <property type="match status" value="1"/>
</dbReference>
<dbReference type="CDD" id="cd00842">
    <property type="entry name" value="MPP_ASMase"/>
    <property type="match status" value="1"/>
</dbReference>
<dbReference type="GO" id="GO:0005764">
    <property type="term" value="C:lysosome"/>
    <property type="evidence" value="ECO:0007669"/>
    <property type="project" value="TreeGrafter"/>
</dbReference>
<organism evidence="17 18">
    <name type="scientific">Brassicogethes aeneus</name>
    <name type="common">Rape pollen beetle</name>
    <name type="synonym">Meligethes aeneus</name>
    <dbReference type="NCBI Taxonomy" id="1431903"/>
    <lineage>
        <taxon>Eukaryota</taxon>
        <taxon>Metazoa</taxon>
        <taxon>Ecdysozoa</taxon>
        <taxon>Arthropoda</taxon>
        <taxon>Hexapoda</taxon>
        <taxon>Insecta</taxon>
        <taxon>Pterygota</taxon>
        <taxon>Neoptera</taxon>
        <taxon>Endopterygota</taxon>
        <taxon>Coleoptera</taxon>
        <taxon>Polyphaga</taxon>
        <taxon>Cucujiformia</taxon>
        <taxon>Nitidulidae</taxon>
        <taxon>Meligethinae</taxon>
        <taxon>Brassicogethes</taxon>
    </lineage>
</organism>
<feature type="domain" description="Calcineurin-like phosphoesterase" evidence="15">
    <location>
        <begin position="227"/>
        <end position="492"/>
    </location>
</feature>
<sequence length="665" mass="76678">MLSKCFLVAICGVCCIFPLVVVIQAHPVNIDGSEQTDETLQKNDEFKDDWDYKMEQQSKIPILSALLRNHTLPPTANGTGRLLWELDQEKTTHLPQFVDKALKLLNLKQVAFEIENSVMSKEPAFFSTTPVQENRKKKSKKTIYNFCVNLKIQSSRVCEGITELFAGEVIYVLSKVKIGPDEICSFVIGDACGDVYNPYHEWEVMFPPVPKPKILEQKVPELNGPSFKVLHLSDTHYDPYYMEGSNADCAEPLCCRLTNGPAASKEQAAGKWGDYRKCDTPKITVDNMLQHIQETHPDIDYILWTGDLPPHDIWNQTKEENLKILKETVKQMSDMFPGVPIFPALGNHESAPVNSFPPPFVDTPESSIAWLYDELDIQWRKWLPSSVSNTVRRGAFYSVLVRPGFRLISLNMNYCNNKNWWLLLNSTDPATELQWFIYELQSAEFNGEKVHIIGHIPPGHSDCLKVWSRNYYAIIGRYESIITAQFFGHTHYDEFEVFYDHKDLTRPISIAYVGPSVTPYYDLNPGYRIYYVDGDHDKSTRAVVDHESWTMNLREANLYGYPIWFKLYTARQAFGMDALRPQDWDELVERMTNDPKLFELFYKYYYKASPVRPSCDMACKKKILCDLHSGRSHDRKNLCQTIESRIDSTSNTSWKEWIYNTISVS</sequence>
<dbReference type="InterPro" id="IPR029052">
    <property type="entry name" value="Metallo-depent_PP-like"/>
</dbReference>
<dbReference type="InterPro" id="IPR004843">
    <property type="entry name" value="Calcineurin-like_PHP"/>
</dbReference>
<feature type="disulfide bond" evidence="13">
    <location>
        <begin position="249"/>
        <end position="254"/>
    </location>
</feature>
<keyword evidence="8 13" id="KW-1015">Disulfide bond</keyword>
<evidence type="ECO:0000256" key="5">
    <source>
        <dbReference type="ARBA" id="ARBA00022729"/>
    </source>
</evidence>
<feature type="binding site" evidence="12">
    <location>
        <position position="455"/>
    </location>
    <ligand>
        <name>Zn(2+)</name>
        <dbReference type="ChEBI" id="CHEBI:29105"/>
        <label>2</label>
    </ligand>
</feature>
<comment type="cofactor">
    <cofactor evidence="12">
        <name>Zn(2+)</name>
        <dbReference type="ChEBI" id="CHEBI:29105"/>
    </cofactor>
    <text evidence="12">Binds 2 Zn(2+) ions per subunit.</text>
</comment>
<feature type="disulfide bond" evidence="13">
    <location>
        <begin position="625"/>
        <end position="639"/>
    </location>
</feature>
<dbReference type="GO" id="GO:0061750">
    <property type="term" value="F:acid sphingomyelin phosphodiesterase activity"/>
    <property type="evidence" value="ECO:0007669"/>
    <property type="project" value="TreeGrafter"/>
</dbReference>
<evidence type="ECO:0000313" key="18">
    <source>
        <dbReference type="Proteomes" id="UP001154078"/>
    </source>
</evidence>
<evidence type="ECO:0000256" key="4">
    <source>
        <dbReference type="ARBA" id="ARBA00022723"/>
    </source>
</evidence>
<dbReference type="Pfam" id="PF00149">
    <property type="entry name" value="Metallophos"/>
    <property type="match status" value="1"/>
</dbReference>
<dbReference type="PIRSF" id="PIRSF000948">
    <property type="entry name" value="Sphingomy_PDE"/>
    <property type="match status" value="1"/>
</dbReference>
<evidence type="ECO:0000256" key="7">
    <source>
        <dbReference type="ARBA" id="ARBA00022833"/>
    </source>
</evidence>
<name>A0A9P0ANZ2_BRAAE</name>
<comment type="subcellular location">
    <subcellularLocation>
        <location evidence="1">Secreted</location>
    </subcellularLocation>
</comment>
<keyword evidence="10 11" id="KW-0326">Glycosidase</keyword>
<keyword evidence="7 12" id="KW-0862">Zinc</keyword>
<feature type="binding site" evidence="12">
    <location>
        <position position="491"/>
    </location>
    <ligand>
        <name>Zn(2+)</name>
        <dbReference type="ChEBI" id="CHEBI:29105"/>
        <label>1</label>
    </ligand>
</feature>
<dbReference type="EC" id="3.1.4.12" evidence="11"/>
<evidence type="ECO:0000256" key="8">
    <source>
        <dbReference type="ARBA" id="ARBA00023157"/>
    </source>
</evidence>
<feature type="disulfide bond" evidence="13">
    <location>
        <begin position="615"/>
        <end position="619"/>
    </location>
</feature>
<evidence type="ECO:0000259" key="15">
    <source>
        <dbReference type="Pfam" id="PF00149"/>
    </source>
</evidence>
<keyword evidence="5 14" id="KW-0732">Signal</keyword>
<evidence type="ECO:0000259" key="16">
    <source>
        <dbReference type="Pfam" id="PF19272"/>
    </source>
</evidence>
<evidence type="ECO:0000256" key="12">
    <source>
        <dbReference type="PIRSR" id="PIRSR000948-1"/>
    </source>
</evidence>
<feature type="binding site" evidence="12">
    <location>
        <position position="307"/>
    </location>
    <ligand>
        <name>Zn(2+)</name>
        <dbReference type="ChEBI" id="CHEBI:29105"/>
        <label>2</label>
    </ligand>
</feature>
<dbReference type="Proteomes" id="UP001154078">
    <property type="component" value="Chromosome 1"/>
</dbReference>
<gene>
    <name evidence="17" type="ORF">MELIAE_LOCUS248</name>
</gene>
<comment type="function">
    <text evidence="11">Converts sphingomyelin to ceramide.</text>
</comment>
<keyword evidence="18" id="KW-1185">Reference proteome</keyword>
<protein>
    <recommendedName>
        <fullName evidence="11">Sphingomyelin phosphodiesterase</fullName>
        <ecNumber evidence="11">3.1.4.12</ecNumber>
    </recommendedName>
</protein>
<evidence type="ECO:0000256" key="11">
    <source>
        <dbReference type="PIRNR" id="PIRNR000948"/>
    </source>
</evidence>
<feature type="binding site" evidence="12">
    <location>
        <position position="236"/>
    </location>
    <ligand>
        <name>Zn(2+)</name>
        <dbReference type="ChEBI" id="CHEBI:29105"/>
        <label>1</label>
    </ligand>
</feature>
<evidence type="ECO:0000256" key="9">
    <source>
        <dbReference type="ARBA" id="ARBA00023180"/>
    </source>
</evidence>
<feature type="domain" description="Sphingomyelin phosphodiesterase C-terminal" evidence="16">
    <location>
        <begin position="507"/>
        <end position="627"/>
    </location>
</feature>
<reference evidence="17" key="1">
    <citation type="submission" date="2021-12" db="EMBL/GenBank/DDBJ databases">
        <authorList>
            <person name="King R."/>
        </authorList>
    </citation>
    <scope>NUCLEOTIDE SEQUENCE</scope>
</reference>
<evidence type="ECO:0000256" key="6">
    <source>
        <dbReference type="ARBA" id="ARBA00022801"/>
    </source>
</evidence>
<feature type="binding site" evidence="12">
    <location>
        <position position="489"/>
    </location>
    <ligand>
        <name>Zn(2+)</name>
        <dbReference type="ChEBI" id="CHEBI:29105"/>
        <label>2</label>
    </ligand>
</feature>
<dbReference type="GO" id="GO:0006685">
    <property type="term" value="P:sphingomyelin catabolic process"/>
    <property type="evidence" value="ECO:0007669"/>
    <property type="project" value="UniProtKB-UniRule"/>
</dbReference>
<dbReference type="EMBL" id="OV121132">
    <property type="protein sequence ID" value="CAH0545982.1"/>
    <property type="molecule type" value="Genomic_DNA"/>
</dbReference>
<comment type="similarity">
    <text evidence="2 11">Belongs to the acid sphingomyelinase family.</text>
</comment>
<dbReference type="GO" id="GO:0016020">
    <property type="term" value="C:membrane"/>
    <property type="evidence" value="ECO:0007669"/>
    <property type="project" value="GOC"/>
</dbReference>
<comment type="catalytic activity">
    <reaction evidence="11">
        <text>a sphingomyelin + H2O = phosphocholine + an N-acylsphing-4-enine + H(+)</text>
        <dbReference type="Rhea" id="RHEA:19253"/>
        <dbReference type="ChEBI" id="CHEBI:15377"/>
        <dbReference type="ChEBI" id="CHEBI:15378"/>
        <dbReference type="ChEBI" id="CHEBI:17636"/>
        <dbReference type="ChEBI" id="CHEBI:52639"/>
        <dbReference type="ChEBI" id="CHEBI:295975"/>
        <dbReference type="EC" id="3.1.4.12"/>
    </reaction>
</comment>
<accession>A0A9P0ANZ2</accession>
<dbReference type="GO" id="GO:0005615">
    <property type="term" value="C:extracellular space"/>
    <property type="evidence" value="ECO:0007669"/>
    <property type="project" value="TreeGrafter"/>
</dbReference>